<keyword evidence="2" id="KW-0808">Transferase</keyword>
<dbReference type="Gene3D" id="3.40.50.150">
    <property type="entry name" value="Vaccinia Virus protein VP39"/>
    <property type="match status" value="1"/>
</dbReference>
<dbReference type="RefSeq" id="WP_117394890.1">
    <property type="nucleotide sequence ID" value="NZ_CP021330.1"/>
</dbReference>
<name>A0A2R4MAT5_9HYPH</name>
<dbReference type="KEGG" id="mmyr:MXMO3_00597"/>
<dbReference type="GO" id="GO:0008757">
    <property type="term" value="F:S-adenosylmethionine-dependent methyltransferase activity"/>
    <property type="evidence" value="ECO:0007669"/>
    <property type="project" value="InterPro"/>
</dbReference>
<evidence type="ECO:0000313" key="5">
    <source>
        <dbReference type="EMBL" id="AVX03141.1"/>
    </source>
</evidence>
<dbReference type="AlphaFoldDB" id="A0A2R4MAT5"/>
<evidence type="ECO:0000259" key="4">
    <source>
        <dbReference type="Pfam" id="PF08241"/>
    </source>
</evidence>
<evidence type="ECO:0000256" key="3">
    <source>
        <dbReference type="ARBA" id="ARBA00022691"/>
    </source>
</evidence>
<evidence type="ECO:0000256" key="2">
    <source>
        <dbReference type="ARBA" id="ARBA00022679"/>
    </source>
</evidence>
<dbReference type="PANTHER" id="PTHR43464">
    <property type="entry name" value="METHYLTRANSFERASE"/>
    <property type="match status" value="1"/>
</dbReference>
<gene>
    <name evidence="5" type="ORF">MXMO3_00597</name>
</gene>
<reference evidence="5 6" key="1">
    <citation type="submission" date="2017-05" db="EMBL/GenBank/DDBJ databases">
        <title>Genome Analysis of Maritalea myrionectae HL2708#5.</title>
        <authorList>
            <consortium name="Cotde Inc.-PKNU"/>
            <person name="Jang D."/>
            <person name="Oh H.-M."/>
        </authorList>
    </citation>
    <scope>NUCLEOTIDE SEQUENCE [LARGE SCALE GENOMIC DNA]</scope>
    <source>
        <strain evidence="5 6">HL2708#5</strain>
    </source>
</reference>
<sequence length="231" mass="26220">MTATDFDKLAKIYDAEKTSPWNDLYERPNSIELMGDVKGLTVLDAGCGGGKHCADLLAKGANVHGFDMSEKMLAFAEEALGDRVSLKKANLAEPLPYEDTQFDRILCALALHYVEHWQTPLSEFHRLLKPGGEVVISTHHPFMDHELAGGENYFAHTLIEDSWDKPDGTLYVRYWRRPLTQMFEEIKAAGLQIDRIKEPMPLPETEAQFPNAYKKLTTQPRFIFLVLKKPN</sequence>
<evidence type="ECO:0000256" key="1">
    <source>
        <dbReference type="ARBA" id="ARBA00022603"/>
    </source>
</evidence>
<dbReference type="PANTHER" id="PTHR43464:SF19">
    <property type="entry name" value="UBIQUINONE BIOSYNTHESIS O-METHYLTRANSFERASE, MITOCHONDRIAL"/>
    <property type="match status" value="1"/>
</dbReference>
<keyword evidence="1 5" id="KW-0489">Methyltransferase</keyword>
<dbReference type="CDD" id="cd02440">
    <property type="entry name" value="AdoMet_MTases"/>
    <property type="match status" value="1"/>
</dbReference>
<dbReference type="EMBL" id="CP021330">
    <property type="protein sequence ID" value="AVX03141.1"/>
    <property type="molecule type" value="Genomic_DNA"/>
</dbReference>
<keyword evidence="3" id="KW-0949">S-adenosyl-L-methionine</keyword>
<dbReference type="Proteomes" id="UP000258927">
    <property type="component" value="Chromosome"/>
</dbReference>
<protein>
    <submittedName>
        <fullName evidence="5">2-polyprenyl-6-hydroxyphenol methylase</fullName>
    </submittedName>
</protein>
<feature type="domain" description="Methyltransferase type 11" evidence="4">
    <location>
        <begin position="43"/>
        <end position="136"/>
    </location>
</feature>
<accession>A0A2R4MAT5</accession>
<evidence type="ECO:0000313" key="6">
    <source>
        <dbReference type="Proteomes" id="UP000258927"/>
    </source>
</evidence>
<dbReference type="SUPFAM" id="SSF53335">
    <property type="entry name" value="S-adenosyl-L-methionine-dependent methyltransferases"/>
    <property type="match status" value="1"/>
</dbReference>
<dbReference type="GO" id="GO:0032259">
    <property type="term" value="P:methylation"/>
    <property type="evidence" value="ECO:0007669"/>
    <property type="project" value="UniProtKB-KW"/>
</dbReference>
<organism evidence="5 6">
    <name type="scientific">Maritalea myrionectae</name>
    <dbReference type="NCBI Taxonomy" id="454601"/>
    <lineage>
        <taxon>Bacteria</taxon>
        <taxon>Pseudomonadati</taxon>
        <taxon>Pseudomonadota</taxon>
        <taxon>Alphaproteobacteria</taxon>
        <taxon>Hyphomicrobiales</taxon>
        <taxon>Devosiaceae</taxon>
        <taxon>Maritalea</taxon>
    </lineage>
</organism>
<dbReference type="InterPro" id="IPR013216">
    <property type="entry name" value="Methyltransf_11"/>
</dbReference>
<dbReference type="STRING" id="1122213.GCA_000423365_03310"/>
<dbReference type="InterPro" id="IPR029063">
    <property type="entry name" value="SAM-dependent_MTases_sf"/>
</dbReference>
<keyword evidence="6" id="KW-1185">Reference proteome</keyword>
<dbReference type="Pfam" id="PF08241">
    <property type="entry name" value="Methyltransf_11"/>
    <property type="match status" value="1"/>
</dbReference>
<proteinExistence type="predicted"/>